<name>I0IKS0_LEPFC</name>
<reference evidence="2" key="2">
    <citation type="submission" date="2012-03" db="EMBL/GenBank/DDBJ databases">
        <title>The complete genome sequence of the pioneer microbe on fresh volcanic deposit, Leptospirillum ferrooxidans strain C2-3.</title>
        <authorList>
            <person name="Fujimura R."/>
            <person name="Sato Y."/>
            <person name="Nishizawa T."/>
            <person name="Nanba K."/>
            <person name="Oshima K."/>
            <person name="Hattori M."/>
            <person name="Kamijo T."/>
            <person name="Ohta H."/>
        </authorList>
    </citation>
    <scope>NUCLEOTIDE SEQUENCE [LARGE SCALE GENOMIC DNA]</scope>
    <source>
        <strain evidence="2">C2-3</strain>
    </source>
</reference>
<dbReference type="STRING" id="1162668.LFE_0141"/>
<proteinExistence type="predicted"/>
<dbReference type="KEGG" id="lfc:LFE_0141"/>
<gene>
    <name evidence="1" type="ordered locus">LFE_0141</name>
</gene>
<dbReference type="AlphaFoldDB" id="I0IKS0"/>
<organism evidence="1 2">
    <name type="scientific">Leptospirillum ferrooxidans (strain C2-3)</name>
    <dbReference type="NCBI Taxonomy" id="1162668"/>
    <lineage>
        <taxon>Bacteria</taxon>
        <taxon>Pseudomonadati</taxon>
        <taxon>Nitrospirota</taxon>
        <taxon>Nitrospiria</taxon>
        <taxon>Nitrospirales</taxon>
        <taxon>Nitrospiraceae</taxon>
        <taxon>Leptospirillum</taxon>
    </lineage>
</organism>
<dbReference type="HOGENOM" id="CLU_2973968_0_0_0"/>
<reference evidence="1 2" key="1">
    <citation type="journal article" date="2012" name="J. Bacteriol.">
        <title>Complete Genome Sequence of Leptospirillum ferrooxidans Strain C2-3, Isolated from a Fresh Volcanic Ash Deposit on the Island of Miyake, Japan.</title>
        <authorList>
            <person name="Fujimura R."/>
            <person name="Sato Y."/>
            <person name="Nishizawa T."/>
            <person name="Oshima K."/>
            <person name="Kim S.-W."/>
            <person name="Hattori M."/>
            <person name="Kamijo T."/>
            <person name="Ohta H."/>
        </authorList>
    </citation>
    <scope>NUCLEOTIDE SEQUENCE [LARGE SCALE GENOMIC DNA]</scope>
    <source>
        <strain evidence="1 2">C2-3</strain>
    </source>
</reference>
<evidence type="ECO:0000313" key="1">
    <source>
        <dbReference type="EMBL" id="BAM05869.1"/>
    </source>
</evidence>
<sequence length="58" mass="6842">MVKPLGIEHVRQLIGYALLYDEEKDLFKFTDIGFYHSRSGSCMYLWLTYRIHSDTIVA</sequence>
<dbReference type="EMBL" id="AP012342">
    <property type="protein sequence ID" value="BAM05869.1"/>
    <property type="molecule type" value="Genomic_DNA"/>
</dbReference>
<accession>I0IKS0</accession>
<dbReference type="Proteomes" id="UP000007382">
    <property type="component" value="Chromosome"/>
</dbReference>
<keyword evidence="2" id="KW-1185">Reference proteome</keyword>
<evidence type="ECO:0000313" key="2">
    <source>
        <dbReference type="Proteomes" id="UP000007382"/>
    </source>
</evidence>
<protein>
    <submittedName>
        <fullName evidence="1">Uncharacterized protein</fullName>
    </submittedName>
</protein>